<evidence type="ECO:0000259" key="7">
    <source>
        <dbReference type="PROSITE" id="PS50158"/>
    </source>
</evidence>
<feature type="region of interest" description="Disordered" evidence="6">
    <location>
        <begin position="171"/>
        <end position="206"/>
    </location>
</feature>
<dbReference type="GeneID" id="89974320"/>
<dbReference type="GO" id="GO:0008270">
    <property type="term" value="F:zinc ion binding"/>
    <property type="evidence" value="ECO:0007669"/>
    <property type="project" value="UniProtKB-KW"/>
</dbReference>
<comment type="caution">
    <text evidence="8">The sequence shown here is derived from an EMBL/GenBank/DDBJ whole genome shotgun (WGS) entry which is preliminary data.</text>
</comment>
<sequence>MADRIVSTPPRATKISPTRRTTRPKVCLNCKMPGHFARECRAPYMCWNCGKLGHIQKYCRTPRFTEQPTTSRYAGPMAEIAAAAHSSAPPPPPAPRPTTTCMSMASNPTFLLVRCDTCGTRSHKTERCPVTVFGFSDAKERAVDELPSFPVLIKPIKTAAALETERRYKEKLAAREKGGEKAETEEGGERTRVSRVNEPGDLIEFD</sequence>
<evidence type="ECO:0000256" key="4">
    <source>
        <dbReference type="ARBA" id="ARBA00022833"/>
    </source>
</evidence>
<dbReference type="GO" id="GO:0003676">
    <property type="term" value="F:nucleic acid binding"/>
    <property type="evidence" value="ECO:0007669"/>
    <property type="project" value="InterPro"/>
</dbReference>
<feature type="domain" description="CCHC-type" evidence="7">
    <location>
        <begin position="27"/>
        <end position="41"/>
    </location>
</feature>
<dbReference type="AlphaFoldDB" id="A0AAV9N1Z3"/>
<dbReference type="PROSITE" id="PS50158">
    <property type="entry name" value="ZF_CCHC"/>
    <property type="match status" value="2"/>
</dbReference>
<accession>A0AAV9N1Z3</accession>
<dbReference type="Gene3D" id="4.10.60.10">
    <property type="entry name" value="Zinc finger, CCHC-type"/>
    <property type="match status" value="1"/>
</dbReference>
<keyword evidence="9" id="KW-1185">Reference proteome</keyword>
<dbReference type="SUPFAM" id="SSF57756">
    <property type="entry name" value="Retrovirus zinc finger-like domains"/>
    <property type="match status" value="1"/>
</dbReference>
<organism evidence="8 9">
    <name type="scientific">Exophiala bonariae</name>
    <dbReference type="NCBI Taxonomy" id="1690606"/>
    <lineage>
        <taxon>Eukaryota</taxon>
        <taxon>Fungi</taxon>
        <taxon>Dikarya</taxon>
        <taxon>Ascomycota</taxon>
        <taxon>Pezizomycotina</taxon>
        <taxon>Eurotiomycetes</taxon>
        <taxon>Chaetothyriomycetidae</taxon>
        <taxon>Chaetothyriales</taxon>
        <taxon>Herpotrichiellaceae</taxon>
        <taxon>Exophiala</taxon>
    </lineage>
</organism>
<dbReference type="Pfam" id="PF00098">
    <property type="entry name" value="zf-CCHC"/>
    <property type="match status" value="2"/>
</dbReference>
<dbReference type="InterPro" id="IPR036875">
    <property type="entry name" value="Znf_CCHC_sf"/>
</dbReference>
<keyword evidence="3 5" id="KW-0863">Zinc-finger</keyword>
<name>A0AAV9N1Z3_9EURO</name>
<evidence type="ECO:0000256" key="6">
    <source>
        <dbReference type="SAM" id="MobiDB-lite"/>
    </source>
</evidence>
<feature type="domain" description="CCHC-type" evidence="7">
    <location>
        <begin position="46"/>
        <end position="60"/>
    </location>
</feature>
<gene>
    <name evidence="8" type="ORF">LTR84_006148</name>
</gene>
<evidence type="ECO:0000313" key="9">
    <source>
        <dbReference type="Proteomes" id="UP001358417"/>
    </source>
</evidence>
<proteinExistence type="predicted"/>
<dbReference type="RefSeq" id="XP_064703464.1">
    <property type="nucleotide sequence ID" value="XM_064849709.1"/>
</dbReference>
<dbReference type="InterPro" id="IPR001878">
    <property type="entry name" value="Znf_CCHC"/>
</dbReference>
<keyword evidence="2" id="KW-0677">Repeat</keyword>
<evidence type="ECO:0000256" key="5">
    <source>
        <dbReference type="PROSITE-ProRule" id="PRU00047"/>
    </source>
</evidence>
<dbReference type="PANTHER" id="PTHR47103:SF8">
    <property type="entry name" value="DNA-BINDING PROTEIN"/>
    <property type="match status" value="1"/>
</dbReference>
<dbReference type="SMART" id="SM00343">
    <property type="entry name" value="ZnF_C2HC"/>
    <property type="match status" value="3"/>
</dbReference>
<dbReference type="EMBL" id="JAVRRD010000023">
    <property type="protein sequence ID" value="KAK5047958.1"/>
    <property type="molecule type" value="Genomic_DNA"/>
</dbReference>
<evidence type="ECO:0000313" key="8">
    <source>
        <dbReference type="EMBL" id="KAK5047958.1"/>
    </source>
</evidence>
<dbReference type="Proteomes" id="UP001358417">
    <property type="component" value="Unassembled WGS sequence"/>
</dbReference>
<protein>
    <recommendedName>
        <fullName evidence="7">CCHC-type domain-containing protein</fullName>
    </recommendedName>
</protein>
<keyword evidence="4" id="KW-0862">Zinc</keyword>
<evidence type="ECO:0000256" key="2">
    <source>
        <dbReference type="ARBA" id="ARBA00022737"/>
    </source>
</evidence>
<keyword evidence="1" id="KW-0479">Metal-binding</keyword>
<evidence type="ECO:0000256" key="3">
    <source>
        <dbReference type="ARBA" id="ARBA00022771"/>
    </source>
</evidence>
<evidence type="ECO:0000256" key="1">
    <source>
        <dbReference type="ARBA" id="ARBA00022723"/>
    </source>
</evidence>
<reference evidence="8 9" key="1">
    <citation type="submission" date="2023-08" db="EMBL/GenBank/DDBJ databases">
        <title>Black Yeasts Isolated from many extreme environments.</title>
        <authorList>
            <person name="Coleine C."/>
            <person name="Stajich J.E."/>
            <person name="Selbmann L."/>
        </authorList>
    </citation>
    <scope>NUCLEOTIDE SEQUENCE [LARGE SCALE GENOMIC DNA]</scope>
    <source>
        <strain evidence="8 9">CCFEE 5792</strain>
    </source>
</reference>
<dbReference type="PANTHER" id="PTHR47103">
    <property type="entry name" value="DNA-BINDING PROTEIN"/>
    <property type="match status" value="1"/>
</dbReference>
<feature type="compositionally biased region" description="Basic and acidic residues" evidence="6">
    <location>
        <begin position="171"/>
        <end position="192"/>
    </location>
</feature>